<dbReference type="SUPFAM" id="SSF161084">
    <property type="entry name" value="MAPEG domain-like"/>
    <property type="match status" value="1"/>
</dbReference>
<feature type="transmembrane region" description="Helical" evidence="5">
    <location>
        <begin position="6"/>
        <end position="25"/>
    </location>
</feature>
<evidence type="ECO:0000313" key="6">
    <source>
        <dbReference type="EMBL" id="GLR87351.1"/>
    </source>
</evidence>
<comment type="caution">
    <text evidence="6">The sequence shown here is derived from an EMBL/GenBank/DDBJ whole genome shotgun (WGS) entry which is preliminary data.</text>
</comment>
<dbReference type="Pfam" id="PF01124">
    <property type="entry name" value="MAPEG"/>
    <property type="match status" value="1"/>
</dbReference>
<dbReference type="InterPro" id="IPR001129">
    <property type="entry name" value="Membr-assoc_MAPEG"/>
</dbReference>
<keyword evidence="2 5" id="KW-0812">Transmembrane</keyword>
<evidence type="ECO:0000256" key="4">
    <source>
        <dbReference type="ARBA" id="ARBA00023136"/>
    </source>
</evidence>
<feature type="transmembrane region" description="Helical" evidence="5">
    <location>
        <begin position="46"/>
        <end position="68"/>
    </location>
</feature>
<evidence type="ECO:0000256" key="1">
    <source>
        <dbReference type="ARBA" id="ARBA00004370"/>
    </source>
</evidence>
<dbReference type="EMBL" id="BSOW01000014">
    <property type="protein sequence ID" value="GLR87351.1"/>
    <property type="molecule type" value="Genomic_DNA"/>
</dbReference>
<sequence length="128" mass="13796">MNVAIICTALLGLLLFGLGLYVSILRGRFRRSIGHDFGPTDPIHRAVRAHANTAEYAPFFAVMFLWFATRPAPGWIIVTIVVATIARFSLAAGLLWGKSLNRPNPARFAGALFTYLSGLALAVGLVVA</sequence>
<evidence type="ECO:0000313" key="7">
    <source>
        <dbReference type="Proteomes" id="UP001156905"/>
    </source>
</evidence>
<keyword evidence="7" id="KW-1185">Reference proteome</keyword>
<evidence type="ECO:0008006" key="8">
    <source>
        <dbReference type="Google" id="ProtNLM"/>
    </source>
</evidence>
<evidence type="ECO:0000256" key="2">
    <source>
        <dbReference type="ARBA" id="ARBA00022692"/>
    </source>
</evidence>
<accession>A0ABQ6B407</accession>
<reference evidence="7" key="1">
    <citation type="journal article" date="2019" name="Int. J. Syst. Evol. Microbiol.">
        <title>The Global Catalogue of Microorganisms (GCM) 10K type strain sequencing project: providing services to taxonomists for standard genome sequencing and annotation.</title>
        <authorList>
            <consortium name="The Broad Institute Genomics Platform"/>
            <consortium name="The Broad Institute Genome Sequencing Center for Infectious Disease"/>
            <person name="Wu L."/>
            <person name="Ma J."/>
        </authorList>
    </citation>
    <scope>NUCLEOTIDE SEQUENCE [LARGE SCALE GENOMIC DNA]</scope>
    <source>
        <strain evidence="7">NBRC 102520</strain>
    </source>
</reference>
<feature type="transmembrane region" description="Helical" evidence="5">
    <location>
        <begin position="74"/>
        <end position="96"/>
    </location>
</feature>
<comment type="subcellular location">
    <subcellularLocation>
        <location evidence="1">Membrane</location>
    </subcellularLocation>
</comment>
<keyword evidence="4 5" id="KW-0472">Membrane</keyword>
<organism evidence="6 7">
    <name type="scientific">Bradyrhizobium iriomotense</name>
    <dbReference type="NCBI Taxonomy" id="441950"/>
    <lineage>
        <taxon>Bacteria</taxon>
        <taxon>Pseudomonadati</taxon>
        <taxon>Pseudomonadota</taxon>
        <taxon>Alphaproteobacteria</taxon>
        <taxon>Hyphomicrobiales</taxon>
        <taxon>Nitrobacteraceae</taxon>
        <taxon>Bradyrhizobium</taxon>
    </lineage>
</organism>
<proteinExistence type="predicted"/>
<feature type="transmembrane region" description="Helical" evidence="5">
    <location>
        <begin position="108"/>
        <end position="127"/>
    </location>
</feature>
<gene>
    <name evidence="6" type="ORF">GCM10007857_40620</name>
</gene>
<keyword evidence="3 5" id="KW-1133">Transmembrane helix</keyword>
<protein>
    <recommendedName>
        <fullName evidence="8">MAPEG family protein</fullName>
    </recommendedName>
</protein>
<dbReference type="Gene3D" id="1.20.120.550">
    <property type="entry name" value="Membrane associated eicosanoid/glutathione metabolism-like domain"/>
    <property type="match status" value="1"/>
</dbReference>
<evidence type="ECO:0000256" key="5">
    <source>
        <dbReference type="SAM" id="Phobius"/>
    </source>
</evidence>
<dbReference type="InterPro" id="IPR023352">
    <property type="entry name" value="MAPEG-like_dom_sf"/>
</dbReference>
<name>A0ABQ6B407_9BRAD</name>
<dbReference type="RefSeq" id="WP_284268156.1">
    <property type="nucleotide sequence ID" value="NZ_BSOW01000014.1"/>
</dbReference>
<evidence type="ECO:0000256" key="3">
    <source>
        <dbReference type="ARBA" id="ARBA00022989"/>
    </source>
</evidence>
<dbReference type="Proteomes" id="UP001156905">
    <property type="component" value="Unassembled WGS sequence"/>
</dbReference>